<dbReference type="EMBL" id="JAAKDE010000012">
    <property type="protein sequence ID" value="MBA2133077.1"/>
    <property type="molecule type" value="Genomic_DNA"/>
</dbReference>
<dbReference type="Proteomes" id="UP000657177">
    <property type="component" value="Unassembled WGS sequence"/>
</dbReference>
<dbReference type="AlphaFoldDB" id="A0A8J6HX91"/>
<dbReference type="InterPro" id="IPR045706">
    <property type="entry name" value="DUF6062"/>
</dbReference>
<gene>
    <name evidence="1" type="ORF">G5B42_05915</name>
</gene>
<evidence type="ECO:0000313" key="1">
    <source>
        <dbReference type="EMBL" id="MBA2133077.1"/>
    </source>
</evidence>
<evidence type="ECO:0000313" key="2">
    <source>
        <dbReference type="Proteomes" id="UP000657177"/>
    </source>
</evidence>
<reference evidence="1" key="1">
    <citation type="submission" date="2020-06" db="EMBL/GenBank/DDBJ databases">
        <title>Novel chitinolytic bacterium.</title>
        <authorList>
            <person name="Ungkulpasvich U."/>
            <person name="Kosugi A."/>
            <person name="Uke A."/>
        </authorList>
    </citation>
    <scope>NUCLEOTIDE SEQUENCE</scope>
    <source>
        <strain evidence="1">UUS1-1</strain>
    </source>
</reference>
<name>A0A8J6HX91_9FIRM</name>
<keyword evidence="2" id="KW-1185">Reference proteome</keyword>
<protein>
    <submittedName>
        <fullName evidence="1">Uncharacterized protein</fullName>
    </submittedName>
</protein>
<comment type="caution">
    <text evidence="1">The sequence shown here is derived from an EMBL/GenBank/DDBJ whole genome shotgun (WGS) entry which is preliminary data.</text>
</comment>
<accession>A0A8J6HX91</accession>
<proteinExistence type="predicted"/>
<dbReference type="Pfam" id="PF19538">
    <property type="entry name" value="DUF6062"/>
    <property type="match status" value="1"/>
</dbReference>
<organism evidence="1 2">
    <name type="scientific">Capillibacterium thermochitinicola</name>
    <dbReference type="NCBI Taxonomy" id="2699427"/>
    <lineage>
        <taxon>Bacteria</taxon>
        <taxon>Bacillati</taxon>
        <taxon>Bacillota</taxon>
        <taxon>Capillibacterium</taxon>
    </lineage>
</organism>
<sequence>MKPKDVIVYNLEQALGASRCPLCHCLAAATKRYLANFLYESVNDPRIRDQLRAAGGFCREHSRVLQRMGDPLAHSIIYADLIEACCAELDQTAGDARKGHSLLRADKERACAVCQEEAAMADRYVDGLLGALRNSAFREKYRQEGCLCLPHFRQVYDRSRNNEERAFLVEVQTSYLSRLSGELKEFIRKSDYRYAHELPGTERDAWIRAVRFWVGPLDGEA</sequence>
<dbReference type="RefSeq" id="WP_181339534.1">
    <property type="nucleotide sequence ID" value="NZ_JAAKDE010000012.1"/>
</dbReference>